<comment type="caution">
    <text evidence="1">The sequence shown here is derived from an EMBL/GenBank/DDBJ whole genome shotgun (WGS) entry which is preliminary data.</text>
</comment>
<dbReference type="AlphaFoldDB" id="A0A9Q0DK27"/>
<protein>
    <submittedName>
        <fullName evidence="1">Uncharacterized protein</fullName>
    </submittedName>
</protein>
<evidence type="ECO:0000313" key="2">
    <source>
        <dbReference type="Proteomes" id="UP001148018"/>
    </source>
</evidence>
<proteinExistence type="predicted"/>
<dbReference type="EMBL" id="JANIIK010000115">
    <property type="protein sequence ID" value="KAJ3589036.1"/>
    <property type="molecule type" value="Genomic_DNA"/>
</dbReference>
<reference evidence="1" key="1">
    <citation type="submission" date="2022-07" db="EMBL/GenBank/DDBJ databases">
        <title>Chromosome-level genome of Muraenolepis orangiensis.</title>
        <authorList>
            <person name="Kim J."/>
        </authorList>
    </citation>
    <scope>NUCLEOTIDE SEQUENCE</scope>
    <source>
        <strain evidence="1">KU_S4_2022</strain>
        <tissue evidence="1">Muscle</tissue>
    </source>
</reference>
<evidence type="ECO:0000313" key="1">
    <source>
        <dbReference type="EMBL" id="KAJ3589036.1"/>
    </source>
</evidence>
<keyword evidence="2" id="KW-1185">Reference proteome</keyword>
<sequence length="87" mass="9362">QTPSRPGSPWADREAIPLVQAWFLLGRRGDRPPGAGLVPPGPTGRPSPWCRPGSSWADGETVPLVQAWFPLGRRGDRPPGAGLEHHL</sequence>
<accession>A0A9Q0DK27</accession>
<name>A0A9Q0DK27_9TELE</name>
<organism evidence="1 2">
    <name type="scientific">Muraenolepis orangiensis</name>
    <name type="common">Patagonian moray cod</name>
    <dbReference type="NCBI Taxonomy" id="630683"/>
    <lineage>
        <taxon>Eukaryota</taxon>
        <taxon>Metazoa</taxon>
        <taxon>Chordata</taxon>
        <taxon>Craniata</taxon>
        <taxon>Vertebrata</taxon>
        <taxon>Euteleostomi</taxon>
        <taxon>Actinopterygii</taxon>
        <taxon>Neopterygii</taxon>
        <taxon>Teleostei</taxon>
        <taxon>Neoteleostei</taxon>
        <taxon>Acanthomorphata</taxon>
        <taxon>Zeiogadaria</taxon>
        <taxon>Gadariae</taxon>
        <taxon>Gadiformes</taxon>
        <taxon>Muraenolepidoidei</taxon>
        <taxon>Muraenolepididae</taxon>
        <taxon>Muraenolepis</taxon>
    </lineage>
</organism>
<dbReference type="Proteomes" id="UP001148018">
    <property type="component" value="Unassembled WGS sequence"/>
</dbReference>
<gene>
    <name evidence="1" type="ORF">NHX12_009884</name>
</gene>
<feature type="non-terminal residue" evidence="1">
    <location>
        <position position="1"/>
    </location>
</feature>